<feature type="compositionally biased region" description="Basic and acidic residues" evidence="7">
    <location>
        <begin position="232"/>
        <end position="244"/>
    </location>
</feature>
<evidence type="ECO:0000256" key="6">
    <source>
        <dbReference type="ARBA" id="ARBA00023242"/>
    </source>
</evidence>
<dbReference type="PANTHER" id="PTHR47659:SF4">
    <property type="entry name" value="ZN(II)2CYS6 TRANSCRIPTION FACTOR (EUROFUNG)"/>
    <property type="match status" value="1"/>
</dbReference>
<comment type="caution">
    <text evidence="8">The sequence shown here is derived from an EMBL/GenBank/DDBJ whole genome shotgun (WGS) entry which is preliminary data.</text>
</comment>
<keyword evidence="6" id="KW-0539">Nucleus</keyword>
<feature type="compositionally biased region" description="Low complexity" evidence="7">
    <location>
        <begin position="925"/>
        <end position="964"/>
    </location>
</feature>
<reference evidence="8 9" key="1">
    <citation type="submission" date="2020-03" db="EMBL/GenBank/DDBJ databases">
        <title>Draft Genome Sequence of Cudoniella acicularis.</title>
        <authorList>
            <person name="Buettner E."/>
            <person name="Kellner H."/>
        </authorList>
    </citation>
    <scope>NUCLEOTIDE SEQUENCE [LARGE SCALE GENOMIC DNA]</scope>
    <source>
        <strain evidence="8 9">DSM 108380</strain>
    </source>
</reference>
<dbReference type="OrthoDB" id="5575144at2759"/>
<proteinExistence type="predicted"/>
<feature type="compositionally biased region" description="Low complexity" evidence="7">
    <location>
        <begin position="987"/>
        <end position="996"/>
    </location>
</feature>
<evidence type="ECO:0000256" key="1">
    <source>
        <dbReference type="ARBA" id="ARBA00022723"/>
    </source>
</evidence>
<feature type="region of interest" description="Disordered" evidence="7">
    <location>
        <begin position="925"/>
        <end position="969"/>
    </location>
</feature>
<feature type="compositionally biased region" description="Basic and acidic residues" evidence="7">
    <location>
        <begin position="1055"/>
        <end position="1091"/>
    </location>
</feature>
<evidence type="ECO:0000256" key="7">
    <source>
        <dbReference type="SAM" id="MobiDB-lite"/>
    </source>
</evidence>
<dbReference type="Proteomes" id="UP000566819">
    <property type="component" value="Unassembled WGS sequence"/>
</dbReference>
<dbReference type="AlphaFoldDB" id="A0A8H4VWR0"/>
<feature type="region of interest" description="Disordered" evidence="7">
    <location>
        <begin position="277"/>
        <end position="312"/>
    </location>
</feature>
<keyword evidence="5" id="KW-0804">Transcription</keyword>
<feature type="region of interest" description="Disordered" evidence="7">
    <location>
        <begin position="981"/>
        <end position="1091"/>
    </location>
</feature>
<sequence>MDRGFGRAYATFGRAHYCAVSFRRGSAERQRFGGTMSFAGVSSVTRLSPAIRSHRPRWAPPPANWAYLSGMALPVTSDIGPWRFRSVRPNDEPLPMLFACINGESQEKGSAAAAADDGICLNALPDLALDVFGGSLEFGVWSLQSAVCGLEFDSQNEHNQFRRVAVHEKSIDSVERMNITRITHQRLRTSVELPAMIALFCHRLMLRLRLPLWKYHSKVPENHSLGQGAVARPERPESVGDKPRAPVQSRAPGPESRRPKLKFSAGVNARVLRSATLEGPGEQATARPLHPGNPPYYPGPRPTGPLNQTHPSPLQTLFTTHSWQLALATQRQTPREPPAASGCSSAQRRDDDYYSSGRYAHLGIFRAGVLLDPGKLLRYYLQDIASSDIVSVLVEQAQSRRKSLILSRQFGTISDLAFKITGRLQVLSRVLVLMQISDSELLIDLYNSIPEEAGPFRDRDQAPWISKAAVKPVISMQSSIPYRDTLNISLGERRGKSDLARFSLDLSWARAVSDGARSRAYPSPPMSGSPPQPPPRRNPDTSDRGQGSYGSSGQEAFQRTQTPQSEQSETRGSMLRAYQPETLPPASYPPYHELSQAPHPYQQHQQRSHLAPQQMVPQQPHGFRQQATQPPPPPFATPDRPQVGDAPEFPSPKTQRKTKGHVASACVPSQRPCSRCTANGKEDACVDVQHKKRGRPRLRDEREQRYEAMGQGYAPEPSMRRPLSLYSQSDSSMAPAFGDSIHRSQSYRILKSQGGPIAPRYLDHASTADANVFGGPMMAAPGPRALSAPEPLCAYLNMDMQVAKSTQSFNETVGIQVVVSRKLQDIVVASDRDKVARLQRNFDAERRQREPSYLPPIVLQFEQDRVIQSVGFGPEEIGQVRFDQREMFTFQGGERRPPGPPLQAMLGLAKRESTYFIVLTLQSPQTPQTFQPPSLSPYSRESYSRESQYGYQQAPQPYPQGQGPIPFDANLVYSDSRADAMAPYRASGPPRLSGSSGPPGPSVQNVPPTASMPPYAQQQARPDYSQSQVPYQIPRSELPQSQPQRQHDLQLPPIRDQRGEQSSDPAPRRDDGSSRVDIRGLLEKPHGPGGR</sequence>
<feature type="compositionally biased region" description="Pro residues" evidence="7">
    <location>
        <begin position="522"/>
        <end position="536"/>
    </location>
</feature>
<accession>A0A8H4VWR0</accession>
<dbReference type="InterPro" id="IPR050335">
    <property type="entry name" value="ERT1_acuK_gluconeogen_tf"/>
</dbReference>
<feature type="compositionally biased region" description="Pro residues" evidence="7">
    <location>
        <begin position="291"/>
        <end position="303"/>
    </location>
</feature>
<evidence type="ECO:0000256" key="5">
    <source>
        <dbReference type="ARBA" id="ARBA00023163"/>
    </source>
</evidence>
<dbReference type="GO" id="GO:0003677">
    <property type="term" value="F:DNA binding"/>
    <property type="evidence" value="ECO:0007669"/>
    <property type="project" value="UniProtKB-KW"/>
</dbReference>
<name>A0A8H4VWR0_9HELO</name>
<dbReference type="PANTHER" id="PTHR47659">
    <property type="entry name" value="ZN(II)2CYS6 TRANSCRIPTION FACTOR (EUROFUNG)-RELATED"/>
    <property type="match status" value="1"/>
</dbReference>
<feature type="compositionally biased region" description="Polar residues" evidence="7">
    <location>
        <begin position="1016"/>
        <end position="1030"/>
    </location>
</feature>
<protein>
    <submittedName>
        <fullName evidence="8">Uncharacterized protein</fullName>
    </submittedName>
</protein>
<feature type="compositionally biased region" description="Polar residues" evidence="7">
    <location>
        <begin position="549"/>
        <end position="571"/>
    </location>
</feature>
<evidence type="ECO:0000256" key="2">
    <source>
        <dbReference type="ARBA" id="ARBA00022833"/>
    </source>
</evidence>
<keyword evidence="4" id="KW-0238">DNA-binding</keyword>
<feature type="region of interest" description="Disordered" evidence="7">
    <location>
        <begin position="515"/>
        <end position="681"/>
    </location>
</feature>
<feature type="region of interest" description="Disordered" evidence="7">
    <location>
        <begin position="223"/>
        <end position="265"/>
    </location>
</feature>
<keyword evidence="3" id="KW-0805">Transcription regulation</keyword>
<keyword evidence="2" id="KW-0862">Zinc</keyword>
<evidence type="ECO:0000256" key="3">
    <source>
        <dbReference type="ARBA" id="ARBA00023015"/>
    </source>
</evidence>
<evidence type="ECO:0000313" key="9">
    <source>
        <dbReference type="Proteomes" id="UP000566819"/>
    </source>
</evidence>
<gene>
    <name evidence="8" type="ORF">G7Y89_g12731</name>
</gene>
<evidence type="ECO:0000313" key="8">
    <source>
        <dbReference type="EMBL" id="KAF4625436.1"/>
    </source>
</evidence>
<dbReference type="EMBL" id="JAAMPI010001378">
    <property type="protein sequence ID" value="KAF4625436.1"/>
    <property type="molecule type" value="Genomic_DNA"/>
</dbReference>
<keyword evidence="9" id="KW-1185">Reference proteome</keyword>
<dbReference type="GO" id="GO:0046872">
    <property type="term" value="F:metal ion binding"/>
    <property type="evidence" value="ECO:0007669"/>
    <property type="project" value="UniProtKB-KW"/>
</dbReference>
<organism evidence="8 9">
    <name type="scientific">Cudoniella acicularis</name>
    <dbReference type="NCBI Taxonomy" id="354080"/>
    <lineage>
        <taxon>Eukaryota</taxon>
        <taxon>Fungi</taxon>
        <taxon>Dikarya</taxon>
        <taxon>Ascomycota</taxon>
        <taxon>Pezizomycotina</taxon>
        <taxon>Leotiomycetes</taxon>
        <taxon>Helotiales</taxon>
        <taxon>Tricladiaceae</taxon>
        <taxon>Cudoniella</taxon>
    </lineage>
</organism>
<keyword evidence="1" id="KW-0479">Metal-binding</keyword>
<evidence type="ECO:0000256" key="4">
    <source>
        <dbReference type="ARBA" id="ARBA00023125"/>
    </source>
</evidence>
<feature type="region of interest" description="Disordered" evidence="7">
    <location>
        <begin position="329"/>
        <end position="349"/>
    </location>
</feature>